<protein>
    <submittedName>
        <fullName evidence="2">Uncharacterized protein</fullName>
    </submittedName>
</protein>
<dbReference type="Proteomes" id="UP001054252">
    <property type="component" value="Unassembled WGS sequence"/>
</dbReference>
<dbReference type="PANTHER" id="PTHR33974:SF25">
    <property type="entry name" value="SMALL PHOSPHATASE-LIKE PROTEIN 2, PUTATIVE-RELATED"/>
    <property type="match status" value="1"/>
</dbReference>
<sequence length="196" mass="21507">MENSMNSMSKPFACDGSSHSTEESGWTMYFDDFFANNINCHVDEGGRHGEHSCLSSYINCASSSMLSDAASSVAAGKFAGASGNENLTGENPRLGKTCKRLTFRKRKTKGAFVDDDLEDTASSPANSPKVFDQPKNFNKDAKQNNTMNTSHDKASSSGHTEERNEVDYNERDNDDNEIKKKGLCQFPLSMVVNYLG</sequence>
<feature type="region of interest" description="Disordered" evidence="1">
    <location>
        <begin position="115"/>
        <end position="179"/>
    </location>
</feature>
<dbReference type="GO" id="GO:0010089">
    <property type="term" value="P:xylem development"/>
    <property type="evidence" value="ECO:0007669"/>
    <property type="project" value="InterPro"/>
</dbReference>
<dbReference type="EMBL" id="BPVZ01000041">
    <property type="protein sequence ID" value="GKV14365.1"/>
    <property type="molecule type" value="Genomic_DNA"/>
</dbReference>
<proteinExistence type="predicted"/>
<evidence type="ECO:0000256" key="1">
    <source>
        <dbReference type="SAM" id="MobiDB-lite"/>
    </source>
</evidence>
<accession>A0AAV5JVP6</accession>
<comment type="caution">
    <text evidence="2">The sequence shown here is derived from an EMBL/GenBank/DDBJ whole genome shotgun (WGS) entry which is preliminary data.</text>
</comment>
<keyword evidence="3" id="KW-1185">Reference proteome</keyword>
<evidence type="ECO:0000313" key="2">
    <source>
        <dbReference type="EMBL" id="GKV14365.1"/>
    </source>
</evidence>
<name>A0AAV5JVP6_9ROSI</name>
<organism evidence="2 3">
    <name type="scientific">Rubroshorea leprosula</name>
    <dbReference type="NCBI Taxonomy" id="152421"/>
    <lineage>
        <taxon>Eukaryota</taxon>
        <taxon>Viridiplantae</taxon>
        <taxon>Streptophyta</taxon>
        <taxon>Embryophyta</taxon>
        <taxon>Tracheophyta</taxon>
        <taxon>Spermatophyta</taxon>
        <taxon>Magnoliopsida</taxon>
        <taxon>eudicotyledons</taxon>
        <taxon>Gunneridae</taxon>
        <taxon>Pentapetalae</taxon>
        <taxon>rosids</taxon>
        <taxon>malvids</taxon>
        <taxon>Malvales</taxon>
        <taxon>Dipterocarpaceae</taxon>
        <taxon>Rubroshorea</taxon>
    </lineage>
</organism>
<gene>
    <name evidence="2" type="ORF">SLEP1_g25259</name>
</gene>
<dbReference type="AlphaFoldDB" id="A0AAV5JVP6"/>
<feature type="compositionally biased region" description="Basic and acidic residues" evidence="1">
    <location>
        <begin position="150"/>
        <end position="179"/>
    </location>
</feature>
<dbReference type="InterPro" id="IPR039280">
    <property type="entry name" value="VUP"/>
</dbReference>
<evidence type="ECO:0000313" key="3">
    <source>
        <dbReference type="Proteomes" id="UP001054252"/>
    </source>
</evidence>
<dbReference type="PANTHER" id="PTHR33974">
    <property type="entry name" value="VASCULAR-RELATED UNKNOWN PROTEIN 1-RELATED"/>
    <property type="match status" value="1"/>
</dbReference>
<reference evidence="2 3" key="1">
    <citation type="journal article" date="2021" name="Commun. Biol.">
        <title>The genome of Shorea leprosula (Dipterocarpaceae) highlights the ecological relevance of drought in aseasonal tropical rainforests.</title>
        <authorList>
            <person name="Ng K.K.S."/>
            <person name="Kobayashi M.J."/>
            <person name="Fawcett J.A."/>
            <person name="Hatakeyama M."/>
            <person name="Paape T."/>
            <person name="Ng C.H."/>
            <person name="Ang C.C."/>
            <person name="Tnah L.H."/>
            <person name="Lee C.T."/>
            <person name="Nishiyama T."/>
            <person name="Sese J."/>
            <person name="O'Brien M.J."/>
            <person name="Copetti D."/>
            <person name="Mohd Noor M.I."/>
            <person name="Ong R.C."/>
            <person name="Putra M."/>
            <person name="Sireger I.Z."/>
            <person name="Indrioko S."/>
            <person name="Kosugi Y."/>
            <person name="Izuno A."/>
            <person name="Isagi Y."/>
            <person name="Lee S.L."/>
            <person name="Shimizu K.K."/>
        </authorList>
    </citation>
    <scope>NUCLEOTIDE SEQUENCE [LARGE SCALE GENOMIC DNA]</scope>
    <source>
        <strain evidence="2">214</strain>
    </source>
</reference>